<feature type="compositionally biased region" description="Basic and acidic residues" evidence="1">
    <location>
        <begin position="316"/>
        <end position="335"/>
    </location>
</feature>
<feature type="compositionally biased region" description="Basic residues" evidence="1">
    <location>
        <begin position="336"/>
        <end position="346"/>
    </location>
</feature>
<feature type="region of interest" description="Disordered" evidence="1">
    <location>
        <begin position="1"/>
        <end position="26"/>
    </location>
</feature>
<organism evidence="2 3">
    <name type="scientific">Skeletonema marinoi</name>
    <dbReference type="NCBI Taxonomy" id="267567"/>
    <lineage>
        <taxon>Eukaryota</taxon>
        <taxon>Sar</taxon>
        <taxon>Stramenopiles</taxon>
        <taxon>Ochrophyta</taxon>
        <taxon>Bacillariophyta</taxon>
        <taxon>Coscinodiscophyceae</taxon>
        <taxon>Thalassiosirophycidae</taxon>
        <taxon>Thalassiosirales</taxon>
        <taxon>Skeletonemataceae</taxon>
        <taxon>Skeletonema</taxon>
        <taxon>Skeletonema marinoi-dohrnii complex</taxon>
    </lineage>
</organism>
<feature type="region of interest" description="Disordered" evidence="1">
    <location>
        <begin position="230"/>
        <end position="255"/>
    </location>
</feature>
<comment type="caution">
    <text evidence="2">The sequence shown here is derived from an EMBL/GenBank/DDBJ whole genome shotgun (WGS) entry which is preliminary data.</text>
</comment>
<feature type="compositionally biased region" description="Polar residues" evidence="1">
    <location>
        <begin position="1"/>
        <end position="15"/>
    </location>
</feature>
<accession>A0AAD8Y625</accession>
<feature type="region of interest" description="Disordered" evidence="1">
    <location>
        <begin position="316"/>
        <end position="367"/>
    </location>
</feature>
<evidence type="ECO:0000256" key="1">
    <source>
        <dbReference type="SAM" id="MobiDB-lite"/>
    </source>
</evidence>
<evidence type="ECO:0000313" key="3">
    <source>
        <dbReference type="Proteomes" id="UP001224775"/>
    </source>
</evidence>
<dbReference type="EMBL" id="JATAAI010000015">
    <property type="protein sequence ID" value="KAK1740391.1"/>
    <property type="molecule type" value="Genomic_DNA"/>
</dbReference>
<dbReference type="AlphaFoldDB" id="A0AAD8Y625"/>
<gene>
    <name evidence="2" type="ORF">QTG54_008486</name>
</gene>
<sequence length="367" mass="42410">MASLPPTNTIMTDNKPQPQQHPPNQQWASLADRLNPNRPAFDAQLKSSWKTLSKKEKKRIITQDRKAIQALKSRGTSHSLPFEADTDDHCETSHVAYAHIAPILTYIAEQIGTTPSNLRIYDPYYCAGTVVQHLNKLGFENVYNQPEDFYQVIRDGCVPQHDVLLTNPPYSGDHFERLLKFCSENNKPALLLIPDHLSKKKYVRDYQEKYFFLTPAERYFYWTPEGLRPNEGNDGDDQKKSKKEKKSNQHKNLMLGTRNSPFASHWFICTNPLLPNKKVISLIQREEIKLLDGCNVFDRHEDIVQSNSFRKRKEIEQNESKVECEEHQQEEEGQRKGRKKKKKRVQKEKCAPVNGGTDAVDGSNPFF</sequence>
<dbReference type="PANTHER" id="PTHR39444:SF3">
    <property type="entry name" value="SITE-SPECIFIC DNA-METHYLTRANSFERASE (ADENINE-SPECIFIC)"/>
    <property type="match status" value="1"/>
</dbReference>
<reference evidence="2" key="1">
    <citation type="submission" date="2023-06" db="EMBL/GenBank/DDBJ databases">
        <title>Survivors Of The Sea: Transcriptome response of Skeletonema marinoi to long-term dormancy.</title>
        <authorList>
            <person name="Pinder M.I.M."/>
            <person name="Kourtchenko O."/>
            <person name="Robertson E.K."/>
            <person name="Larsson T."/>
            <person name="Maumus F."/>
            <person name="Osuna-Cruz C.M."/>
            <person name="Vancaester E."/>
            <person name="Stenow R."/>
            <person name="Vandepoele K."/>
            <person name="Ploug H."/>
            <person name="Bruchert V."/>
            <person name="Godhe A."/>
            <person name="Topel M."/>
        </authorList>
    </citation>
    <scope>NUCLEOTIDE SEQUENCE</scope>
    <source>
        <strain evidence="2">R05AC</strain>
    </source>
</reference>
<keyword evidence="3" id="KW-1185">Reference proteome</keyword>
<protein>
    <submittedName>
        <fullName evidence="2">Uncharacterized protein</fullName>
    </submittedName>
</protein>
<evidence type="ECO:0000313" key="2">
    <source>
        <dbReference type="EMBL" id="KAK1740391.1"/>
    </source>
</evidence>
<proteinExistence type="predicted"/>
<dbReference type="Proteomes" id="UP001224775">
    <property type="component" value="Unassembled WGS sequence"/>
</dbReference>
<feature type="compositionally biased region" description="Low complexity" evidence="1">
    <location>
        <begin position="16"/>
        <end position="26"/>
    </location>
</feature>
<dbReference type="PANTHER" id="PTHR39444">
    <property type="entry name" value="SITE-SPECIFIC DNA-METHYLTRANSFERASE (ADENINE-SPECIFIC)"/>
    <property type="match status" value="1"/>
</dbReference>
<feature type="compositionally biased region" description="Basic residues" evidence="1">
    <location>
        <begin position="240"/>
        <end position="249"/>
    </location>
</feature>
<name>A0AAD8Y625_9STRA</name>